<reference evidence="1 2" key="1">
    <citation type="submission" date="2019-03" db="EMBL/GenBank/DDBJ databases">
        <title>Genomics of glacier-inhabiting Cryobacterium strains.</title>
        <authorList>
            <person name="Liu Q."/>
            <person name="Xin Y.-H."/>
        </authorList>
    </citation>
    <scope>NUCLEOTIDE SEQUENCE [LARGE SCALE GENOMIC DNA]</scope>
    <source>
        <strain evidence="1 2">MDB1-5</strain>
    </source>
</reference>
<sequence length="98" mass="11191">MDQQEEVTELTGTEGARWRVWTQGSSHLIDLDAMTAQRVPGPGRPATFNDRPRPLRSLEECQVGASGRWTMHSDDPTVEFFWHVTSTVRRIERVAEPE</sequence>
<dbReference type="RefSeq" id="WP_134449422.1">
    <property type="nucleotide sequence ID" value="NZ_SOFS01000012.1"/>
</dbReference>
<evidence type="ECO:0000313" key="2">
    <source>
        <dbReference type="Proteomes" id="UP000297604"/>
    </source>
</evidence>
<keyword evidence="2" id="KW-1185">Reference proteome</keyword>
<evidence type="ECO:0008006" key="3">
    <source>
        <dbReference type="Google" id="ProtNLM"/>
    </source>
</evidence>
<gene>
    <name evidence="1" type="ORF">E3O46_04370</name>
</gene>
<organism evidence="1 2">
    <name type="scientific">Cryobacterium glucosi</name>
    <dbReference type="NCBI Taxonomy" id="1259175"/>
    <lineage>
        <taxon>Bacteria</taxon>
        <taxon>Bacillati</taxon>
        <taxon>Actinomycetota</taxon>
        <taxon>Actinomycetes</taxon>
        <taxon>Micrococcales</taxon>
        <taxon>Microbacteriaceae</taxon>
        <taxon>Cryobacterium</taxon>
    </lineage>
</organism>
<name>A0ABY2IQQ6_9MICO</name>
<proteinExistence type="predicted"/>
<comment type="caution">
    <text evidence="1">The sequence shown here is derived from an EMBL/GenBank/DDBJ whole genome shotgun (WGS) entry which is preliminary data.</text>
</comment>
<accession>A0ABY2IQQ6</accession>
<evidence type="ECO:0000313" key="1">
    <source>
        <dbReference type="EMBL" id="TFC22677.1"/>
    </source>
</evidence>
<dbReference type="Proteomes" id="UP000297604">
    <property type="component" value="Unassembled WGS sequence"/>
</dbReference>
<dbReference type="EMBL" id="SOFS01000012">
    <property type="protein sequence ID" value="TFC22677.1"/>
    <property type="molecule type" value="Genomic_DNA"/>
</dbReference>
<protein>
    <recommendedName>
        <fullName evidence="3">DUF861 domain-containing protein</fullName>
    </recommendedName>
</protein>